<keyword evidence="1" id="KW-1133">Transmembrane helix</keyword>
<organism evidence="2 3">
    <name type="scientific">Diplogelasinospora grovesii</name>
    <dbReference type="NCBI Taxonomy" id="303347"/>
    <lineage>
        <taxon>Eukaryota</taxon>
        <taxon>Fungi</taxon>
        <taxon>Dikarya</taxon>
        <taxon>Ascomycota</taxon>
        <taxon>Pezizomycotina</taxon>
        <taxon>Sordariomycetes</taxon>
        <taxon>Sordariomycetidae</taxon>
        <taxon>Sordariales</taxon>
        <taxon>Diplogelasinosporaceae</taxon>
        <taxon>Diplogelasinospora</taxon>
    </lineage>
</organism>
<reference evidence="3" key="1">
    <citation type="journal article" date="2023" name="Mol. Phylogenet. Evol.">
        <title>Genome-scale phylogeny and comparative genomics of the fungal order Sordariales.</title>
        <authorList>
            <person name="Hensen N."/>
            <person name="Bonometti L."/>
            <person name="Westerberg I."/>
            <person name="Brannstrom I.O."/>
            <person name="Guillou S."/>
            <person name="Cros-Aarteil S."/>
            <person name="Calhoun S."/>
            <person name="Haridas S."/>
            <person name="Kuo A."/>
            <person name="Mondo S."/>
            <person name="Pangilinan J."/>
            <person name="Riley R."/>
            <person name="LaButti K."/>
            <person name="Andreopoulos B."/>
            <person name="Lipzen A."/>
            <person name="Chen C."/>
            <person name="Yan M."/>
            <person name="Daum C."/>
            <person name="Ng V."/>
            <person name="Clum A."/>
            <person name="Steindorff A."/>
            <person name="Ohm R.A."/>
            <person name="Martin F."/>
            <person name="Silar P."/>
            <person name="Natvig D.O."/>
            <person name="Lalanne C."/>
            <person name="Gautier V."/>
            <person name="Ament-Velasquez S.L."/>
            <person name="Kruys A."/>
            <person name="Hutchinson M.I."/>
            <person name="Powell A.J."/>
            <person name="Barry K."/>
            <person name="Miller A.N."/>
            <person name="Grigoriev I.V."/>
            <person name="Debuchy R."/>
            <person name="Gladieux P."/>
            <person name="Hiltunen Thoren M."/>
            <person name="Johannesson H."/>
        </authorList>
    </citation>
    <scope>NUCLEOTIDE SEQUENCE [LARGE SCALE GENOMIC DNA]</scope>
    <source>
        <strain evidence="3">CBS 340.73</strain>
    </source>
</reference>
<name>A0AAN6MUY4_9PEZI</name>
<proteinExistence type="predicted"/>
<evidence type="ECO:0000313" key="2">
    <source>
        <dbReference type="EMBL" id="KAK3933961.1"/>
    </source>
</evidence>
<gene>
    <name evidence="2" type="ORF">QBC46DRAFT_274769</name>
</gene>
<dbReference type="EMBL" id="MU854045">
    <property type="protein sequence ID" value="KAK3933961.1"/>
    <property type="molecule type" value="Genomic_DNA"/>
</dbReference>
<keyword evidence="1" id="KW-0472">Membrane</keyword>
<accession>A0AAN6MUY4</accession>
<dbReference type="AlphaFoldDB" id="A0AAN6MUY4"/>
<protein>
    <submittedName>
        <fullName evidence="2">Uncharacterized protein</fullName>
    </submittedName>
</protein>
<keyword evidence="3" id="KW-1185">Reference proteome</keyword>
<comment type="caution">
    <text evidence="2">The sequence shown here is derived from an EMBL/GenBank/DDBJ whole genome shotgun (WGS) entry which is preliminary data.</text>
</comment>
<evidence type="ECO:0000313" key="3">
    <source>
        <dbReference type="Proteomes" id="UP001303473"/>
    </source>
</evidence>
<feature type="non-terminal residue" evidence="2">
    <location>
        <position position="1"/>
    </location>
</feature>
<feature type="transmembrane region" description="Helical" evidence="1">
    <location>
        <begin position="193"/>
        <end position="220"/>
    </location>
</feature>
<keyword evidence="1" id="KW-0812">Transmembrane</keyword>
<evidence type="ECO:0000256" key="1">
    <source>
        <dbReference type="SAM" id="Phobius"/>
    </source>
</evidence>
<sequence>SLYLFVSTIVNCITYHISQTFKTVQITPCGKGYTGQANSLRIGTLSTYCNIPAYAWDRRPDGKFREKNRLTYGKGCYYDVSDNLEGAKTFLDQPTMATSISAEDMEKIKNGFDDFRAGVMTGPPGSRPVSSVAALSPPSDTDGTGNWFHPWKAMLAAIVSGAAGAGVVSGTFWCSAGGVYISGPFGFSLAAGYFTGAGAVGIAGAGGATVLAAAAAVYFIPWGKIWDYIKWMLWEIWDCICDVVAWI</sequence>
<feature type="transmembrane region" description="Helical" evidence="1">
    <location>
        <begin position="155"/>
        <end position="181"/>
    </location>
</feature>
<dbReference type="Proteomes" id="UP001303473">
    <property type="component" value="Unassembled WGS sequence"/>
</dbReference>